<organism evidence="3 4">
    <name type="scientific">Siphonobacter curvatus</name>
    <dbReference type="NCBI Taxonomy" id="2094562"/>
    <lineage>
        <taxon>Bacteria</taxon>
        <taxon>Pseudomonadati</taxon>
        <taxon>Bacteroidota</taxon>
        <taxon>Cytophagia</taxon>
        <taxon>Cytophagales</taxon>
        <taxon>Cytophagaceae</taxon>
        <taxon>Siphonobacter</taxon>
    </lineage>
</organism>
<keyword evidence="2" id="KW-0472">Membrane</keyword>
<keyword evidence="2" id="KW-1133">Transmembrane helix</keyword>
<dbReference type="EMBL" id="PTRA01000001">
    <property type="protein sequence ID" value="PQA59359.1"/>
    <property type="molecule type" value="Genomic_DNA"/>
</dbReference>
<evidence type="ECO:0000313" key="4">
    <source>
        <dbReference type="Proteomes" id="UP000239590"/>
    </source>
</evidence>
<evidence type="ECO:0000256" key="2">
    <source>
        <dbReference type="SAM" id="Phobius"/>
    </source>
</evidence>
<feature type="transmembrane region" description="Helical" evidence="2">
    <location>
        <begin position="20"/>
        <end position="40"/>
    </location>
</feature>
<accession>A0A2S7INX5</accession>
<feature type="coiled-coil region" evidence="1">
    <location>
        <begin position="88"/>
        <end position="186"/>
    </location>
</feature>
<evidence type="ECO:0000256" key="1">
    <source>
        <dbReference type="SAM" id="Coils"/>
    </source>
</evidence>
<dbReference type="Proteomes" id="UP000239590">
    <property type="component" value="Unassembled WGS sequence"/>
</dbReference>
<evidence type="ECO:0000313" key="3">
    <source>
        <dbReference type="EMBL" id="PQA59359.1"/>
    </source>
</evidence>
<comment type="caution">
    <text evidence="3">The sequence shown here is derived from an EMBL/GenBank/DDBJ whole genome shotgun (WGS) entry which is preliminary data.</text>
</comment>
<sequence>MEPYDYTRSTPKKDSDKKGYFIAALVVMAGLVAVLGFLYFKERNERETLSSRSVVQKREILKANTKLDSIATQLDAKIAEIRMLGGNIDELMQLKTQLEIDKQRLVNATADEVKKFEAKLEQYKDLLKQKDRDIVRLKEENGSLTTQNQELATSNEGLKTELNSARQAYDDSVNALKVNNKELNDRISVAAALKAQNVMVYAINSKGKEREKIKADKIDQIRIAFGLGDNTLTERNGKEIFVRVLDPTGAVISDMATGSGTFMYQSKEMIYTVKKDITYQGNNQQVDVIYKRNIPFKKGKHTIELYAEGVKIGDGIFEVRSGLF</sequence>
<dbReference type="RefSeq" id="WP_094810759.1">
    <property type="nucleotide sequence ID" value="NZ_PTRA01000001.1"/>
</dbReference>
<dbReference type="OrthoDB" id="848185at2"/>
<evidence type="ECO:0008006" key="5">
    <source>
        <dbReference type="Google" id="ProtNLM"/>
    </source>
</evidence>
<keyword evidence="4" id="KW-1185">Reference proteome</keyword>
<keyword evidence="1" id="KW-0175">Coiled coil</keyword>
<gene>
    <name evidence="3" type="ORF">C5O19_06820</name>
</gene>
<proteinExistence type="predicted"/>
<name>A0A2S7INX5_9BACT</name>
<protein>
    <recommendedName>
        <fullName evidence="5">Chromosome segregation protein SMC</fullName>
    </recommendedName>
</protein>
<dbReference type="AlphaFoldDB" id="A0A2S7INX5"/>
<reference evidence="4" key="1">
    <citation type="submission" date="2018-02" db="EMBL/GenBank/DDBJ databases">
        <title>Genome sequencing of Solimonas sp. HR-BB.</title>
        <authorList>
            <person name="Lee Y."/>
            <person name="Jeon C.O."/>
        </authorList>
    </citation>
    <scope>NUCLEOTIDE SEQUENCE [LARGE SCALE GENOMIC DNA]</scope>
    <source>
        <strain evidence="4">HR-U</strain>
    </source>
</reference>
<keyword evidence="2" id="KW-0812">Transmembrane</keyword>